<protein>
    <submittedName>
        <fullName evidence="3">Type 2 lantibiotic biosynthesis protein LanM</fullName>
    </submittedName>
</protein>
<feature type="binding site" evidence="1">
    <location>
        <position position="944"/>
    </location>
    <ligand>
        <name>Zn(2+)</name>
        <dbReference type="ChEBI" id="CHEBI:29105"/>
    </ligand>
</feature>
<organism evidence="3 4">
    <name type="scientific">Granulicella aggregans</name>
    <dbReference type="NCBI Taxonomy" id="474949"/>
    <lineage>
        <taxon>Bacteria</taxon>
        <taxon>Pseudomonadati</taxon>
        <taxon>Acidobacteriota</taxon>
        <taxon>Terriglobia</taxon>
        <taxon>Terriglobales</taxon>
        <taxon>Acidobacteriaceae</taxon>
        <taxon>Granulicella</taxon>
    </lineage>
</organism>
<sequence>MSTFAIASLEEIQELRGLSLSELLWSNRATSLDADVRIEQEGEQDVLANWAKNTTFAEPLVMEQFLEVLGADRVQLAHALTQAAGLRRRALRDISATPDSGVERVETLVVDREVHPFLLILQPLLADYATAVSDALTVGTSGASTVVNDANVLVSSLIRSVGQKLVWIAGKALVLDLNCARVEGRLAGDTSAGRFESYVEQMRKPENLRIFLSEYPVLARKLRAVVRNSAERTVEMLNRLHDDWSEIQQTFAVARDAKVLQIRTDLGDSHRHGATVTSMELSDGRLLVYKPRRLDIDRAFTEVVSFVNSRIHRFQLKVPAVLPKGAYGWAEGIRHSACRDSNELRSFYVAQGGLLALLYALEATDFHSENLVACGKYPVPLDLEALFHPRLPFDDDASEEEKVIDPGYDVMENSVFRVGFLPQRIWATDASKGIDLSGFGGAAGQLSPHKVPVFEDEGLDTMRIVHKQLAMSGGANRPTIDGETVDVGDYNEEVSSGFAEVYRLIMSERNFLLEENGLLDKFSPHEVRVVLRATRIYGLMLNASLHPDALQEGVNHERAFHLLWKRCVEKKSRYRRVILSEIQDLWENDIPIFTSTIGGTSLFDCRGKEFPHFLTQSALQRVRERVLGLSESDLQRQLSYINGSLACLRIGHHLESRPQIEPADAEITLVERITRLTDKLDKRLIETSVSIGPNSNWLGLQLVDESYWVFRPLGLDLYSGLPGVALYLAYSDHLNPRHQVRDLAERVVEMVVSHVDRLLDNPSELSVGGVFSGVGGVIYLLSQVCGIWHNADLYTKMSYFIRRLQPRVGQFEHSDIIGGTAGWLLCLIAAATCSGSTNHFLEEIEATTDQLVNAKEGSDVEPTWRGGAEAYAPLTGFSHGAAGIAYALLKASLALGREDLLELAVRSLSYESKLMSESEENWPDFRTDIDGTIPATPNYQNDWCHGAPGIGLSRLAFLQSSKAHSELERELRHAMNSTIRRGFGRNHSLCHGDLGNLELLLGYSNYENSELANFVYRSKLTEVVASVERSGFLCGTPEHIESPGLMTGLAGIGYGLLRMLRPAEVPSVLLLEPPTKQCF</sequence>
<dbReference type="CDD" id="cd04792">
    <property type="entry name" value="LanM-like"/>
    <property type="match status" value="1"/>
</dbReference>
<keyword evidence="1" id="KW-0479">Metal-binding</keyword>
<dbReference type="Pfam" id="PF05147">
    <property type="entry name" value="LANC_like"/>
    <property type="match status" value="1"/>
</dbReference>
<feature type="binding site" evidence="1">
    <location>
        <position position="991"/>
    </location>
    <ligand>
        <name>Zn(2+)</name>
        <dbReference type="ChEBI" id="CHEBI:29105"/>
    </ligand>
</feature>
<keyword evidence="4" id="KW-1185">Reference proteome</keyword>
<dbReference type="InterPro" id="IPR017146">
    <property type="entry name" value="Lanti_2_LanM"/>
</dbReference>
<evidence type="ECO:0000256" key="1">
    <source>
        <dbReference type="PIRSR" id="PIRSR607822-1"/>
    </source>
</evidence>
<comment type="caution">
    <text evidence="3">The sequence shown here is derived from an EMBL/GenBank/DDBJ whole genome shotgun (WGS) entry which is preliminary data.</text>
</comment>
<dbReference type="SUPFAM" id="SSF158745">
    <property type="entry name" value="LanC-like"/>
    <property type="match status" value="1"/>
</dbReference>
<dbReference type="Gene3D" id="1.50.10.20">
    <property type="match status" value="1"/>
</dbReference>
<dbReference type="Pfam" id="PF13575">
    <property type="entry name" value="DUF4135"/>
    <property type="match status" value="1"/>
</dbReference>
<dbReference type="AlphaFoldDB" id="A0A7W7ZK77"/>
<dbReference type="PANTHER" id="PTHR12736:SF7">
    <property type="entry name" value="LANC-LIKE PROTEIN 3"/>
    <property type="match status" value="1"/>
</dbReference>
<feature type="domain" description="Lantibiotic biosynthesis protein dehydration" evidence="2">
    <location>
        <begin position="215"/>
        <end position="595"/>
    </location>
</feature>
<keyword evidence="1" id="KW-0862">Zinc</keyword>
<dbReference type="InterPro" id="IPR025410">
    <property type="entry name" value="Lant_dehyd"/>
</dbReference>
<name>A0A7W7ZK77_9BACT</name>
<dbReference type="PANTHER" id="PTHR12736">
    <property type="entry name" value="LANC-LIKE PROTEIN"/>
    <property type="match status" value="1"/>
</dbReference>
<dbReference type="NCBIfam" id="TIGR03897">
    <property type="entry name" value="lanti_2_LanM"/>
    <property type="match status" value="1"/>
</dbReference>
<dbReference type="PIRSF" id="PIRSF037228">
    <property type="entry name" value="Lant_mod_RumM"/>
    <property type="match status" value="1"/>
</dbReference>
<feature type="binding site" evidence="1">
    <location>
        <position position="990"/>
    </location>
    <ligand>
        <name>Zn(2+)</name>
        <dbReference type="ChEBI" id="CHEBI:29105"/>
    </ligand>
</feature>
<evidence type="ECO:0000313" key="4">
    <source>
        <dbReference type="Proteomes" id="UP000540989"/>
    </source>
</evidence>
<reference evidence="3 4" key="1">
    <citation type="submission" date="2020-08" db="EMBL/GenBank/DDBJ databases">
        <title>Genomic Encyclopedia of Type Strains, Phase IV (KMG-V): Genome sequencing to study the core and pangenomes of soil and plant-associated prokaryotes.</title>
        <authorList>
            <person name="Whitman W."/>
        </authorList>
    </citation>
    <scope>NUCLEOTIDE SEQUENCE [LARGE SCALE GENOMIC DNA]</scope>
    <source>
        <strain evidence="3 4">M8UP14</strain>
    </source>
</reference>
<accession>A0A7W7ZK77</accession>
<evidence type="ECO:0000259" key="2">
    <source>
        <dbReference type="Pfam" id="PF13575"/>
    </source>
</evidence>
<dbReference type="SMART" id="SM01260">
    <property type="entry name" value="LANC_like"/>
    <property type="match status" value="1"/>
</dbReference>
<dbReference type="Proteomes" id="UP000540989">
    <property type="component" value="Unassembled WGS sequence"/>
</dbReference>
<dbReference type="GO" id="GO:0046872">
    <property type="term" value="F:metal ion binding"/>
    <property type="evidence" value="ECO:0007669"/>
    <property type="project" value="UniProtKB-KW"/>
</dbReference>
<dbReference type="InterPro" id="IPR007822">
    <property type="entry name" value="LANC-like"/>
</dbReference>
<dbReference type="RefSeq" id="WP_184223229.1">
    <property type="nucleotide sequence ID" value="NZ_JACHIP010000018.1"/>
</dbReference>
<dbReference type="GO" id="GO:0031179">
    <property type="term" value="P:peptide modification"/>
    <property type="evidence" value="ECO:0007669"/>
    <property type="project" value="InterPro"/>
</dbReference>
<proteinExistence type="predicted"/>
<dbReference type="GO" id="GO:0005886">
    <property type="term" value="C:plasma membrane"/>
    <property type="evidence" value="ECO:0007669"/>
    <property type="project" value="TreeGrafter"/>
</dbReference>
<dbReference type="PRINTS" id="PR01950">
    <property type="entry name" value="LANCSUPER"/>
</dbReference>
<dbReference type="EMBL" id="JACHIP010000018">
    <property type="protein sequence ID" value="MBB5060746.1"/>
    <property type="molecule type" value="Genomic_DNA"/>
</dbReference>
<gene>
    <name evidence="3" type="ORF">HDF16_005482</name>
</gene>
<evidence type="ECO:0000313" key="3">
    <source>
        <dbReference type="EMBL" id="MBB5060746.1"/>
    </source>
</evidence>